<dbReference type="Proteomes" id="UP001187192">
    <property type="component" value="Unassembled WGS sequence"/>
</dbReference>
<accession>A0AA87Z572</accession>
<reference evidence="2" key="1">
    <citation type="submission" date="2023-07" db="EMBL/GenBank/DDBJ databases">
        <title>draft genome sequence of fig (Ficus carica).</title>
        <authorList>
            <person name="Takahashi T."/>
            <person name="Nishimura K."/>
        </authorList>
    </citation>
    <scope>NUCLEOTIDE SEQUENCE</scope>
</reference>
<evidence type="ECO:0000256" key="1">
    <source>
        <dbReference type="SAM" id="MobiDB-lite"/>
    </source>
</evidence>
<comment type="caution">
    <text evidence="2">The sequence shown here is derived from an EMBL/GenBank/DDBJ whole genome shotgun (WGS) entry which is preliminary data.</text>
</comment>
<gene>
    <name evidence="2" type="ORF">TIFTF001_040103</name>
</gene>
<feature type="region of interest" description="Disordered" evidence="1">
    <location>
        <begin position="99"/>
        <end position="129"/>
    </location>
</feature>
<feature type="compositionally biased region" description="Low complexity" evidence="1">
    <location>
        <begin position="310"/>
        <end position="321"/>
    </location>
</feature>
<evidence type="ECO:0000313" key="2">
    <source>
        <dbReference type="EMBL" id="GMN21751.1"/>
    </source>
</evidence>
<feature type="compositionally biased region" description="Basic and acidic residues" evidence="1">
    <location>
        <begin position="107"/>
        <end position="117"/>
    </location>
</feature>
<protein>
    <submittedName>
        <fullName evidence="2">Uncharacterized protein</fullName>
    </submittedName>
</protein>
<name>A0AA87Z572_FICCA</name>
<feature type="region of interest" description="Disordered" evidence="1">
    <location>
        <begin position="354"/>
        <end position="419"/>
    </location>
</feature>
<feature type="compositionally biased region" description="Polar residues" evidence="1">
    <location>
        <begin position="388"/>
        <end position="406"/>
    </location>
</feature>
<proteinExistence type="predicted"/>
<sequence length="419" mass="45829">MKQGLELLPPPYSPSNSTQAYPREATVVNPCSFNQLRIDKDSLEAVLVMFACPSSDSTNWMNWVAYELMDRAVRHRLAAVGIMNCSTELRIDGDYEDPFNVPQDNKTQTKEKEENVNKTRRLGKKTPSGAIASRTSLACWSRFSYGSDSGRKFNPGAGRGFLQVFLWQHFNGYAPIPATVNVVQDYLSDFDMSGMPISLCCRWYYKIVLFKILRWLGSNKIKEVPVVDKNGDKYIYYRPFRVHRQFGLTKTMPFVVDVEAEKNVSQASQGSIAVFLFISSMVIKRIVVGNVPSIKAPADKAQSSPAVKGKCAPASSSSSAPKIKKAHSNISEKSKSGRIANLANANSSKLRALDEVSGSNKATTQDGSDIFSDPNNRSASQDDDGMDNATSGEDSSDASVSPSQNVGYADGATFGGSVQ</sequence>
<dbReference type="AlphaFoldDB" id="A0AA87Z572"/>
<organism evidence="2 3">
    <name type="scientific">Ficus carica</name>
    <name type="common">Common fig</name>
    <dbReference type="NCBI Taxonomy" id="3494"/>
    <lineage>
        <taxon>Eukaryota</taxon>
        <taxon>Viridiplantae</taxon>
        <taxon>Streptophyta</taxon>
        <taxon>Embryophyta</taxon>
        <taxon>Tracheophyta</taxon>
        <taxon>Spermatophyta</taxon>
        <taxon>Magnoliopsida</taxon>
        <taxon>eudicotyledons</taxon>
        <taxon>Gunneridae</taxon>
        <taxon>Pentapetalae</taxon>
        <taxon>rosids</taxon>
        <taxon>fabids</taxon>
        <taxon>Rosales</taxon>
        <taxon>Moraceae</taxon>
        <taxon>Ficeae</taxon>
        <taxon>Ficus</taxon>
    </lineage>
</organism>
<feature type="compositionally biased region" description="Polar residues" evidence="1">
    <location>
        <begin position="357"/>
        <end position="379"/>
    </location>
</feature>
<feature type="region of interest" description="Disordered" evidence="1">
    <location>
        <begin position="296"/>
        <end position="338"/>
    </location>
</feature>
<keyword evidence="3" id="KW-1185">Reference proteome</keyword>
<evidence type="ECO:0000313" key="3">
    <source>
        <dbReference type="Proteomes" id="UP001187192"/>
    </source>
</evidence>
<dbReference type="EMBL" id="BTGU01001337">
    <property type="protein sequence ID" value="GMN21751.1"/>
    <property type="molecule type" value="Genomic_DNA"/>
</dbReference>